<dbReference type="EMBL" id="ML770318">
    <property type="protein sequence ID" value="KAE9383809.1"/>
    <property type="molecule type" value="Genomic_DNA"/>
</dbReference>
<protein>
    <submittedName>
        <fullName evidence="1">Uncharacterized protein</fullName>
    </submittedName>
</protein>
<reference evidence="1" key="1">
    <citation type="journal article" date="2019" name="Environ. Microbiol.">
        <title>Fungal ecological strategies reflected in gene transcription - a case study of two litter decomposers.</title>
        <authorList>
            <person name="Barbi F."/>
            <person name="Kohler A."/>
            <person name="Barry K."/>
            <person name="Baskaran P."/>
            <person name="Daum C."/>
            <person name="Fauchery L."/>
            <person name="Ihrmark K."/>
            <person name="Kuo A."/>
            <person name="LaButti K."/>
            <person name="Lipzen A."/>
            <person name="Morin E."/>
            <person name="Grigoriev I.V."/>
            <person name="Henrissat B."/>
            <person name="Lindahl B."/>
            <person name="Martin F."/>
        </authorList>
    </citation>
    <scope>NUCLEOTIDE SEQUENCE</scope>
    <source>
        <strain evidence="1">JB14</strain>
    </source>
</reference>
<evidence type="ECO:0000313" key="2">
    <source>
        <dbReference type="Proteomes" id="UP000799118"/>
    </source>
</evidence>
<dbReference type="AlphaFoldDB" id="A0A6A4GE13"/>
<keyword evidence="2" id="KW-1185">Reference proteome</keyword>
<gene>
    <name evidence="1" type="ORF">BT96DRAFT_1008754</name>
</gene>
<accession>A0A6A4GE13</accession>
<organism evidence="1 2">
    <name type="scientific">Gymnopus androsaceus JB14</name>
    <dbReference type="NCBI Taxonomy" id="1447944"/>
    <lineage>
        <taxon>Eukaryota</taxon>
        <taxon>Fungi</taxon>
        <taxon>Dikarya</taxon>
        <taxon>Basidiomycota</taxon>
        <taxon>Agaricomycotina</taxon>
        <taxon>Agaricomycetes</taxon>
        <taxon>Agaricomycetidae</taxon>
        <taxon>Agaricales</taxon>
        <taxon>Marasmiineae</taxon>
        <taxon>Omphalotaceae</taxon>
        <taxon>Gymnopus</taxon>
    </lineage>
</organism>
<name>A0A6A4GE13_9AGAR</name>
<dbReference type="Proteomes" id="UP000799118">
    <property type="component" value="Unassembled WGS sequence"/>
</dbReference>
<dbReference type="OrthoDB" id="9991317at2759"/>
<sequence>MASLSSSLCATDSFITSTLQKFSFRNIKLNDIATKNLELFKWNNVLTDLVISPSSMSVVAGAGAGRGDDDSDGGSGLVDDASTLNDRPIMLSTSAIYYLPHAYDCCPEDPMVSPSRAIALVGRAIQRQSDNRHHLFNT</sequence>
<proteinExistence type="predicted"/>
<evidence type="ECO:0000313" key="1">
    <source>
        <dbReference type="EMBL" id="KAE9383809.1"/>
    </source>
</evidence>